<sequence length="208" mass="23421">MSYRVILAKILDERFVQDFLDGNLFMNTDAYFSQLDTTDELRADAHEGLDEAWQVKDISIMDDSGEYVPIGGVQNPVGYRYGQKANINILCLYMFRNDSSFGFDERNIGFGNTAILINDAKEFVNRLKAASSSAGRSVLQGPVEYVEKNTYHGTMGPFRKFSEYSYQSEFRFVLFGGTAEPIKFPIGDLRDICNVVPSSELPKLGITQ</sequence>
<gene>
    <name evidence="1" type="ORF">DFP85_11883</name>
</gene>
<dbReference type="EMBL" id="SNZJ01000018">
    <property type="protein sequence ID" value="TDR51301.1"/>
    <property type="molecule type" value="Genomic_DNA"/>
</dbReference>
<dbReference type="Proteomes" id="UP000295212">
    <property type="component" value="Unassembled WGS sequence"/>
</dbReference>
<reference evidence="1 2" key="1">
    <citation type="submission" date="2019-03" db="EMBL/GenBank/DDBJ databases">
        <title>Genomic Encyclopedia of Type Strains, Phase III (KMG-III): the genomes of soil and plant-associated and newly described type strains.</title>
        <authorList>
            <person name="Whitman W."/>
        </authorList>
    </citation>
    <scope>NUCLEOTIDE SEQUENCE [LARGE SCALE GENOMIC DNA]</scope>
    <source>
        <strain evidence="1 2">CECT 5797</strain>
    </source>
</reference>
<evidence type="ECO:0000313" key="1">
    <source>
        <dbReference type="EMBL" id="TDR51301.1"/>
    </source>
</evidence>
<dbReference type="AlphaFoldDB" id="A0A4R6ZGB9"/>
<accession>A0A4R6ZGB9</accession>
<dbReference type="RefSeq" id="WP_133637195.1">
    <property type="nucleotide sequence ID" value="NZ_SNZJ01000018.1"/>
</dbReference>
<comment type="caution">
    <text evidence="1">The sequence shown here is derived from an EMBL/GenBank/DDBJ whole genome shotgun (WGS) entry which is preliminary data.</text>
</comment>
<name>A0A4R6ZGB9_9GAMM</name>
<organism evidence="1 2">
    <name type="scientific">Halomonas ventosae</name>
    <dbReference type="NCBI Taxonomy" id="229007"/>
    <lineage>
        <taxon>Bacteria</taxon>
        <taxon>Pseudomonadati</taxon>
        <taxon>Pseudomonadota</taxon>
        <taxon>Gammaproteobacteria</taxon>
        <taxon>Oceanospirillales</taxon>
        <taxon>Halomonadaceae</taxon>
        <taxon>Halomonas</taxon>
    </lineage>
</organism>
<protein>
    <submittedName>
        <fullName evidence="1">Uncharacterized protein</fullName>
    </submittedName>
</protein>
<proteinExistence type="predicted"/>
<evidence type="ECO:0000313" key="2">
    <source>
        <dbReference type="Proteomes" id="UP000295212"/>
    </source>
</evidence>
<dbReference type="OrthoDB" id="6905277at2"/>